<reference evidence="1" key="1">
    <citation type="journal article" date="2014" name="Int. J. Syst. Evol. Microbiol.">
        <title>Complete genome sequence of Corynebacterium casei LMG S-19264T (=DSM 44701T), isolated from a smear-ripened cheese.</title>
        <authorList>
            <consortium name="US DOE Joint Genome Institute (JGI-PGF)"/>
            <person name="Walter F."/>
            <person name="Albersmeier A."/>
            <person name="Kalinowski J."/>
            <person name="Ruckert C."/>
        </authorList>
    </citation>
    <scope>NUCLEOTIDE SEQUENCE</scope>
    <source>
        <strain evidence="1">CGMCC 1.15454</strain>
    </source>
</reference>
<evidence type="ECO:0000313" key="1">
    <source>
        <dbReference type="EMBL" id="GGB40917.1"/>
    </source>
</evidence>
<comment type="caution">
    <text evidence="1">The sequence shown here is derived from an EMBL/GenBank/DDBJ whole genome shotgun (WGS) entry which is preliminary data.</text>
</comment>
<sequence>MRDVEAEGINLVANALAEKVNAVAVEDKFQSEIELISGASSLSNYRPGD</sequence>
<dbReference type="EMBL" id="BMJD01000011">
    <property type="protein sequence ID" value="GGB40917.1"/>
    <property type="molecule type" value="Genomic_DNA"/>
</dbReference>
<proteinExistence type="predicted"/>
<name>A0A9W5TWX2_9BACI</name>
<dbReference type="RefSeq" id="WP_188724971.1">
    <property type="nucleotide sequence ID" value="NZ_BMJD01000011.1"/>
</dbReference>
<keyword evidence="2" id="KW-1185">Reference proteome</keyword>
<evidence type="ECO:0000313" key="2">
    <source>
        <dbReference type="Proteomes" id="UP000621492"/>
    </source>
</evidence>
<organism evidence="1 2">
    <name type="scientific">Lentibacillus populi</name>
    <dbReference type="NCBI Taxonomy" id="1827502"/>
    <lineage>
        <taxon>Bacteria</taxon>
        <taxon>Bacillati</taxon>
        <taxon>Bacillota</taxon>
        <taxon>Bacilli</taxon>
        <taxon>Bacillales</taxon>
        <taxon>Bacillaceae</taxon>
        <taxon>Lentibacillus</taxon>
    </lineage>
</organism>
<accession>A0A9W5TWX2</accession>
<dbReference type="AlphaFoldDB" id="A0A9W5TWX2"/>
<protein>
    <submittedName>
        <fullName evidence="1">Uncharacterized protein</fullName>
    </submittedName>
</protein>
<reference evidence="1" key="2">
    <citation type="submission" date="2020-09" db="EMBL/GenBank/DDBJ databases">
        <authorList>
            <person name="Sun Q."/>
            <person name="Zhou Y."/>
        </authorList>
    </citation>
    <scope>NUCLEOTIDE SEQUENCE</scope>
    <source>
        <strain evidence="1">CGMCC 1.15454</strain>
    </source>
</reference>
<gene>
    <name evidence="1" type="ORF">GCM10011409_18040</name>
</gene>
<dbReference type="Proteomes" id="UP000621492">
    <property type="component" value="Unassembled WGS sequence"/>
</dbReference>